<reference evidence="2" key="1">
    <citation type="journal article" date="2022" name="bioRxiv">
        <title>Sequencing and chromosome-scale assembly of the giantPleurodeles waltlgenome.</title>
        <authorList>
            <person name="Brown T."/>
            <person name="Elewa A."/>
            <person name="Iarovenko S."/>
            <person name="Subramanian E."/>
            <person name="Araus A.J."/>
            <person name="Petzold A."/>
            <person name="Susuki M."/>
            <person name="Suzuki K.-i.T."/>
            <person name="Hayashi T."/>
            <person name="Toyoda A."/>
            <person name="Oliveira C."/>
            <person name="Osipova E."/>
            <person name="Leigh N.D."/>
            <person name="Simon A."/>
            <person name="Yun M.H."/>
        </authorList>
    </citation>
    <scope>NUCLEOTIDE SEQUENCE</scope>
    <source>
        <strain evidence="2">20211129_DDA</strain>
        <tissue evidence="2">Liver</tissue>
    </source>
</reference>
<protein>
    <submittedName>
        <fullName evidence="2">Uncharacterized protein</fullName>
    </submittedName>
</protein>
<sequence length="91" mass="9647">MAARSALRHEAADPAACDPDATADQPPPLQRGNDADSRRCPAASLPSPLRSDQRTRCNGPQPKQSLTKCRPSCWLASSTPDGAHSCPHSVM</sequence>
<evidence type="ECO:0000313" key="3">
    <source>
        <dbReference type="Proteomes" id="UP001066276"/>
    </source>
</evidence>
<dbReference type="AlphaFoldDB" id="A0AAV7QHK0"/>
<feature type="compositionally biased region" description="Polar residues" evidence="1">
    <location>
        <begin position="56"/>
        <end position="67"/>
    </location>
</feature>
<feature type="compositionally biased region" description="Low complexity" evidence="1">
    <location>
        <begin position="13"/>
        <end position="24"/>
    </location>
</feature>
<keyword evidence="3" id="KW-1185">Reference proteome</keyword>
<evidence type="ECO:0000256" key="1">
    <source>
        <dbReference type="SAM" id="MobiDB-lite"/>
    </source>
</evidence>
<gene>
    <name evidence="2" type="ORF">NDU88_004132</name>
</gene>
<accession>A0AAV7QHK0</accession>
<name>A0AAV7QHK0_PLEWA</name>
<evidence type="ECO:0000313" key="2">
    <source>
        <dbReference type="EMBL" id="KAJ1137735.1"/>
    </source>
</evidence>
<organism evidence="2 3">
    <name type="scientific">Pleurodeles waltl</name>
    <name type="common">Iberian ribbed newt</name>
    <dbReference type="NCBI Taxonomy" id="8319"/>
    <lineage>
        <taxon>Eukaryota</taxon>
        <taxon>Metazoa</taxon>
        <taxon>Chordata</taxon>
        <taxon>Craniata</taxon>
        <taxon>Vertebrata</taxon>
        <taxon>Euteleostomi</taxon>
        <taxon>Amphibia</taxon>
        <taxon>Batrachia</taxon>
        <taxon>Caudata</taxon>
        <taxon>Salamandroidea</taxon>
        <taxon>Salamandridae</taxon>
        <taxon>Pleurodelinae</taxon>
        <taxon>Pleurodeles</taxon>
    </lineage>
</organism>
<proteinExistence type="predicted"/>
<feature type="region of interest" description="Disordered" evidence="1">
    <location>
        <begin position="1"/>
        <end position="70"/>
    </location>
</feature>
<dbReference type="EMBL" id="JANPWB010000010">
    <property type="protein sequence ID" value="KAJ1137735.1"/>
    <property type="molecule type" value="Genomic_DNA"/>
</dbReference>
<dbReference type="Proteomes" id="UP001066276">
    <property type="component" value="Chromosome 6"/>
</dbReference>
<comment type="caution">
    <text evidence="2">The sequence shown here is derived from an EMBL/GenBank/DDBJ whole genome shotgun (WGS) entry which is preliminary data.</text>
</comment>